<sequence>LLIMSIIVKFRGCQGSGIECNGMEFLVGTSDREDSRNGIVQSVGLNSDRTVWNPMSKDRGCSEGFLEFIEGRATGVIKNPGSVFSGEVIEYKLAIKIGKPEEILNVLHFAGFRPILNCLDFFRGHCQT</sequence>
<protein>
    <submittedName>
        <fullName evidence="1">Uncharacterized protein</fullName>
    </submittedName>
</protein>
<accession>A0A0D0D3L6</accession>
<evidence type="ECO:0000313" key="1">
    <source>
        <dbReference type="EMBL" id="KIK74534.1"/>
    </source>
</evidence>
<organism evidence="1 2">
    <name type="scientific">Paxillus rubicundulus Ve08.2h10</name>
    <dbReference type="NCBI Taxonomy" id="930991"/>
    <lineage>
        <taxon>Eukaryota</taxon>
        <taxon>Fungi</taxon>
        <taxon>Dikarya</taxon>
        <taxon>Basidiomycota</taxon>
        <taxon>Agaricomycotina</taxon>
        <taxon>Agaricomycetes</taxon>
        <taxon>Agaricomycetidae</taxon>
        <taxon>Boletales</taxon>
        <taxon>Paxilineae</taxon>
        <taxon>Paxillaceae</taxon>
        <taxon>Paxillus</taxon>
    </lineage>
</organism>
<dbReference type="AlphaFoldDB" id="A0A0D0D3L6"/>
<feature type="non-terminal residue" evidence="1">
    <location>
        <position position="128"/>
    </location>
</feature>
<proteinExistence type="predicted"/>
<name>A0A0D0D3L6_9AGAM</name>
<dbReference type="EMBL" id="KN828779">
    <property type="protein sequence ID" value="KIK74534.1"/>
    <property type="molecule type" value="Genomic_DNA"/>
</dbReference>
<keyword evidence="2" id="KW-1185">Reference proteome</keyword>
<dbReference type="OrthoDB" id="2704171at2759"/>
<reference evidence="2" key="2">
    <citation type="submission" date="2015-01" db="EMBL/GenBank/DDBJ databases">
        <title>Evolutionary Origins and Diversification of the Mycorrhizal Mutualists.</title>
        <authorList>
            <consortium name="DOE Joint Genome Institute"/>
            <consortium name="Mycorrhizal Genomics Consortium"/>
            <person name="Kohler A."/>
            <person name="Kuo A."/>
            <person name="Nagy L.G."/>
            <person name="Floudas D."/>
            <person name="Copeland A."/>
            <person name="Barry K.W."/>
            <person name="Cichocki N."/>
            <person name="Veneault-Fourrey C."/>
            <person name="LaButti K."/>
            <person name="Lindquist E.A."/>
            <person name="Lipzen A."/>
            <person name="Lundell T."/>
            <person name="Morin E."/>
            <person name="Murat C."/>
            <person name="Riley R."/>
            <person name="Ohm R."/>
            <person name="Sun H."/>
            <person name="Tunlid A."/>
            <person name="Henrissat B."/>
            <person name="Grigoriev I.V."/>
            <person name="Hibbett D.S."/>
            <person name="Martin F."/>
        </authorList>
    </citation>
    <scope>NUCLEOTIDE SEQUENCE [LARGE SCALE GENOMIC DNA]</scope>
    <source>
        <strain evidence="2">Ve08.2h10</strain>
    </source>
</reference>
<dbReference type="InParanoid" id="A0A0D0D3L6"/>
<gene>
    <name evidence="1" type="ORF">PAXRUDRAFT_175462</name>
</gene>
<reference evidence="1 2" key="1">
    <citation type="submission" date="2014-04" db="EMBL/GenBank/DDBJ databases">
        <authorList>
            <consortium name="DOE Joint Genome Institute"/>
            <person name="Kuo A."/>
            <person name="Kohler A."/>
            <person name="Jargeat P."/>
            <person name="Nagy L.G."/>
            <person name="Floudas D."/>
            <person name="Copeland A."/>
            <person name="Barry K.W."/>
            <person name="Cichocki N."/>
            <person name="Veneault-Fourrey C."/>
            <person name="LaButti K."/>
            <person name="Lindquist E.A."/>
            <person name="Lipzen A."/>
            <person name="Lundell T."/>
            <person name="Morin E."/>
            <person name="Murat C."/>
            <person name="Sun H."/>
            <person name="Tunlid A."/>
            <person name="Henrissat B."/>
            <person name="Grigoriev I.V."/>
            <person name="Hibbett D.S."/>
            <person name="Martin F."/>
            <person name="Nordberg H.P."/>
            <person name="Cantor M.N."/>
            <person name="Hua S.X."/>
        </authorList>
    </citation>
    <scope>NUCLEOTIDE SEQUENCE [LARGE SCALE GENOMIC DNA]</scope>
    <source>
        <strain evidence="1 2">Ve08.2h10</strain>
    </source>
</reference>
<dbReference type="Proteomes" id="UP000054538">
    <property type="component" value="Unassembled WGS sequence"/>
</dbReference>
<dbReference type="HOGENOM" id="CLU_090544_2_0_1"/>
<evidence type="ECO:0000313" key="2">
    <source>
        <dbReference type="Proteomes" id="UP000054538"/>
    </source>
</evidence>